<dbReference type="Pfam" id="PF00675">
    <property type="entry name" value="Peptidase_M16"/>
    <property type="match status" value="1"/>
</dbReference>
<feature type="domain" description="CP-type G" evidence="5">
    <location>
        <begin position="39"/>
        <end position="214"/>
    </location>
</feature>
<dbReference type="InterPro" id="IPR030378">
    <property type="entry name" value="G_CP_dom"/>
</dbReference>
<dbReference type="PROSITE" id="PS51721">
    <property type="entry name" value="G_CP"/>
    <property type="match status" value="1"/>
</dbReference>
<proteinExistence type="inferred from homology"/>
<dbReference type="PANTHER" id="PTHR11851:SF49">
    <property type="entry name" value="MITOCHONDRIAL-PROCESSING PEPTIDASE SUBUNIT ALPHA"/>
    <property type="match status" value="1"/>
</dbReference>
<comment type="caution">
    <text evidence="6">The sequence shown here is derived from an EMBL/GenBank/DDBJ whole genome shotgun (WGS) entry which is preliminary data.</text>
</comment>
<dbReference type="GO" id="GO:0005525">
    <property type="term" value="F:GTP binding"/>
    <property type="evidence" value="ECO:0007669"/>
    <property type="project" value="UniProtKB-KW"/>
</dbReference>
<dbReference type="GO" id="GO:0006627">
    <property type="term" value="P:protein processing involved in protein targeting to mitochondrion"/>
    <property type="evidence" value="ECO:0007669"/>
    <property type="project" value="TreeGrafter"/>
</dbReference>
<organism evidence="6 7">
    <name type="scientific">Steinernema hermaphroditum</name>
    <dbReference type="NCBI Taxonomy" id="289476"/>
    <lineage>
        <taxon>Eukaryota</taxon>
        <taxon>Metazoa</taxon>
        <taxon>Ecdysozoa</taxon>
        <taxon>Nematoda</taxon>
        <taxon>Chromadorea</taxon>
        <taxon>Rhabditida</taxon>
        <taxon>Tylenchina</taxon>
        <taxon>Panagrolaimomorpha</taxon>
        <taxon>Strongyloidoidea</taxon>
        <taxon>Steinernematidae</taxon>
        <taxon>Steinernema</taxon>
    </lineage>
</organism>
<dbReference type="InterPro" id="IPR027417">
    <property type="entry name" value="P-loop_NTPase"/>
</dbReference>
<dbReference type="InterPro" id="IPR006073">
    <property type="entry name" value="GTP-bd"/>
</dbReference>
<dbReference type="InterPro" id="IPR050361">
    <property type="entry name" value="MPP/UQCRC_Complex"/>
</dbReference>
<dbReference type="GO" id="GO:0005739">
    <property type="term" value="C:mitochondrion"/>
    <property type="evidence" value="ECO:0007669"/>
    <property type="project" value="TreeGrafter"/>
</dbReference>
<dbReference type="InterPro" id="IPR011765">
    <property type="entry name" value="Pept_M16_N"/>
</dbReference>
<dbReference type="Proteomes" id="UP001175271">
    <property type="component" value="Unassembled WGS sequence"/>
</dbReference>
<dbReference type="InterPro" id="IPR007863">
    <property type="entry name" value="Peptidase_M16_C"/>
</dbReference>
<dbReference type="Pfam" id="PF05193">
    <property type="entry name" value="Peptidase_M16_C"/>
    <property type="match status" value="1"/>
</dbReference>
<gene>
    <name evidence="6" type="ORF">QR680_015353</name>
</gene>
<dbReference type="InterPro" id="IPR023179">
    <property type="entry name" value="GTP-bd_ortho_bundle_sf"/>
</dbReference>
<accession>A0AA39LKP9</accession>
<dbReference type="FunFam" id="3.40.50.300:FF:000876">
    <property type="entry name" value="Mitochondrial GTPase 1"/>
    <property type="match status" value="1"/>
</dbReference>
<protein>
    <recommendedName>
        <fullName evidence="5">CP-type G domain-containing protein</fullName>
    </recommendedName>
</protein>
<dbReference type="Gene3D" id="1.10.1580.10">
    <property type="match status" value="1"/>
</dbReference>
<reference evidence="6" key="1">
    <citation type="submission" date="2023-06" db="EMBL/GenBank/DDBJ databases">
        <title>Genomic analysis of the entomopathogenic nematode Steinernema hermaphroditum.</title>
        <authorList>
            <person name="Schwarz E.M."/>
            <person name="Heppert J.K."/>
            <person name="Baniya A."/>
            <person name="Schwartz H.T."/>
            <person name="Tan C.-H."/>
            <person name="Antoshechkin I."/>
            <person name="Sternberg P.W."/>
            <person name="Goodrich-Blair H."/>
            <person name="Dillman A.R."/>
        </authorList>
    </citation>
    <scope>NUCLEOTIDE SEQUENCE</scope>
    <source>
        <strain evidence="6">PS9179</strain>
        <tissue evidence="6">Whole animal</tissue>
    </source>
</reference>
<evidence type="ECO:0000313" key="6">
    <source>
        <dbReference type="EMBL" id="KAK0400624.1"/>
    </source>
</evidence>
<comment type="similarity">
    <text evidence="2">Belongs to the peptidase M16 family.</text>
</comment>
<keyword evidence="3" id="KW-0547">Nucleotide-binding</keyword>
<dbReference type="Pfam" id="PF01926">
    <property type="entry name" value="MMR_HSR1"/>
    <property type="match status" value="1"/>
</dbReference>
<evidence type="ECO:0000256" key="3">
    <source>
        <dbReference type="ARBA" id="ARBA00022741"/>
    </source>
</evidence>
<comment type="function">
    <text evidence="1">Substrate recognition and binding subunit of the essential mitochondrial processing protease (MPP), which cleaves the mitochondrial sequence off newly imported precursors proteins.</text>
</comment>
<dbReference type="Gene3D" id="3.30.830.10">
    <property type="entry name" value="Metalloenzyme, LuxS/M16 peptidase-like"/>
    <property type="match status" value="2"/>
</dbReference>
<name>A0AA39LKP9_9BILA</name>
<dbReference type="InterPro" id="IPR011249">
    <property type="entry name" value="Metalloenz_LuxS/M16"/>
</dbReference>
<dbReference type="SUPFAM" id="SSF63411">
    <property type="entry name" value="LuxS/MPP-like metallohydrolase"/>
    <property type="match status" value="2"/>
</dbReference>
<evidence type="ECO:0000256" key="2">
    <source>
        <dbReference type="ARBA" id="ARBA00007261"/>
    </source>
</evidence>
<dbReference type="GO" id="GO:0046872">
    <property type="term" value="F:metal ion binding"/>
    <property type="evidence" value="ECO:0007669"/>
    <property type="project" value="InterPro"/>
</dbReference>
<dbReference type="CDD" id="cd01856">
    <property type="entry name" value="YlqF"/>
    <property type="match status" value="1"/>
</dbReference>
<dbReference type="AlphaFoldDB" id="A0AA39LKP9"/>
<dbReference type="EMBL" id="JAUCMV010000004">
    <property type="protein sequence ID" value="KAK0400624.1"/>
    <property type="molecule type" value="Genomic_DNA"/>
</dbReference>
<dbReference type="PRINTS" id="PR00326">
    <property type="entry name" value="GTP1OBG"/>
</dbReference>
<evidence type="ECO:0000256" key="1">
    <source>
        <dbReference type="ARBA" id="ARBA00002123"/>
    </source>
</evidence>
<evidence type="ECO:0000259" key="5">
    <source>
        <dbReference type="PROSITE" id="PS51721"/>
    </source>
</evidence>
<keyword evidence="7" id="KW-1185">Reference proteome</keyword>
<keyword evidence="4" id="KW-0342">GTP-binding</keyword>
<evidence type="ECO:0000256" key="4">
    <source>
        <dbReference type="ARBA" id="ARBA00023134"/>
    </source>
</evidence>
<dbReference type="PANTHER" id="PTHR11851">
    <property type="entry name" value="METALLOPROTEASE"/>
    <property type="match status" value="1"/>
</dbReference>
<dbReference type="SUPFAM" id="SSF52540">
    <property type="entry name" value="P-loop containing nucleoside triphosphate hydrolases"/>
    <property type="match status" value="1"/>
</dbReference>
<sequence length="818" mass="92838">MHRLSLRRLSTAVQCRESFELPMGFDYRTWFPMHMGVQLKKMEGKLRSVDLIVEVHDARIPLSGRNPEFYQKLYAVRPHILVMNKMDLIDMKKYKEPVEDYYRSRGVNHILWTDCKRRLGRSLRDLQAIMLECLRGDHRFNRAVKTEYQVMVVGIPNVGKSSLINSLRSNNLGIKHSAVNEGARPGVTVRMQNRVRILDRPPIYVLDTPGVLNPYARNTEETMKLALCDLILESATKPYYVADYLLYWLNKMGDTTYIDLLKIAGGPTDEIKKVLLAICQAQDLRVKTMMSGTAMLRSAVNTGAHLLTRNRCSLYGTRRTFQKMPPLDQALPGLQELQYTDHKEIDPFNAEITTLDNGMRIASEPHFGEYCTIAVAIDSGARYEIEYPPGTSHFIEKIAYATSANFKCGEERHQLLEKHGAIVDCQSTKDTFIYAASCHINGVNEIMQLISDTVLRPTIPEEDFEFARLNILAENSELNRNPQCEPLLTDWIHTAAFRGNTLGLSKYCQDEDIPAITREHLFSYLKQHHAPKRIVVAGVGVEHDVLVNATKNHLDMSTATWAKNPSLLLPKIPEIDHSLAQYTGGEKRVERDLSEKGLGPSQYPNLAHVVLGFESCGYKDADFVPFCVLQSLMGGGSSFSAGGPGKGMFTRLYVDVLNQYHFMFNATSYNHSYADAGIFCISASSDPKLIRETSQIVANEFFRLIHGVEDEELKRAKIQLKSQLMMNLEVRPVMVEDLARQVIGHGYRRKPQEYLDLIDKVTVEDIKRVSERMLVSKPSVVSYGDLKNLPSYEQFDRAVAARDFKEMNKQSMFSKIIS</sequence>
<dbReference type="Gene3D" id="3.40.50.300">
    <property type="entry name" value="P-loop containing nucleotide triphosphate hydrolases"/>
    <property type="match status" value="1"/>
</dbReference>
<evidence type="ECO:0000313" key="7">
    <source>
        <dbReference type="Proteomes" id="UP001175271"/>
    </source>
</evidence>